<name>A0A9E7G4R7_9LILI</name>
<proteinExistence type="predicted"/>
<dbReference type="EMBL" id="CP097507">
    <property type="protein sequence ID" value="URE07665.1"/>
    <property type="molecule type" value="Genomic_DNA"/>
</dbReference>
<gene>
    <name evidence="1" type="ORF">MUK42_18520</name>
</gene>
<sequence>MLLLWAEGHQHDLEVLAPVPHLIDAVAHGVADVERLHGAIEEVRYGTVDGNRRSVVTEEDHPELLLAHEEGVEKPPHPGDGKDLVIPGGEVVEEVGDLPLEGDQLPLLSAGVVVALVGIHGWVDGVIVPEAQDREGGERERDR</sequence>
<reference evidence="1" key="1">
    <citation type="submission" date="2022-05" db="EMBL/GenBank/DDBJ databases">
        <title>The Musa troglodytarum L. genome provides insights into the mechanism of non-climacteric behaviour and enrichment of carotenoids.</title>
        <authorList>
            <person name="Wang J."/>
        </authorList>
    </citation>
    <scope>NUCLEOTIDE SEQUENCE</scope>
    <source>
        <tissue evidence="1">Leaf</tissue>
    </source>
</reference>
<dbReference type="OrthoDB" id="1878542at2759"/>
<protein>
    <submittedName>
        <fullName evidence="1">Uncharacterized protein</fullName>
    </submittedName>
</protein>
<keyword evidence="2" id="KW-1185">Reference proteome</keyword>
<organism evidence="1 2">
    <name type="scientific">Musa troglodytarum</name>
    <name type="common">fe'i banana</name>
    <dbReference type="NCBI Taxonomy" id="320322"/>
    <lineage>
        <taxon>Eukaryota</taxon>
        <taxon>Viridiplantae</taxon>
        <taxon>Streptophyta</taxon>
        <taxon>Embryophyta</taxon>
        <taxon>Tracheophyta</taxon>
        <taxon>Spermatophyta</taxon>
        <taxon>Magnoliopsida</taxon>
        <taxon>Liliopsida</taxon>
        <taxon>Zingiberales</taxon>
        <taxon>Musaceae</taxon>
        <taxon>Musa</taxon>
    </lineage>
</organism>
<evidence type="ECO:0000313" key="2">
    <source>
        <dbReference type="Proteomes" id="UP001055439"/>
    </source>
</evidence>
<dbReference type="AlphaFoldDB" id="A0A9E7G4R7"/>
<evidence type="ECO:0000313" key="1">
    <source>
        <dbReference type="EMBL" id="URE07665.1"/>
    </source>
</evidence>
<dbReference type="Proteomes" id="UP001055439">
    <property type="component" value="Chromosome 5"/>
</dbReference>
<accession>A0A9E7G4R7</accession>